<keyword evidence="2" id="KW-1185">Reference proteome</keyword>
<sequence length="95" mass="10530">MASQAGRNRYANPSTAFPCLTTPEGAKSVAPKRSVQKLRTLGSKTIPVVQESIHLAKCQQTAMLMFELVMLKKMQTMLTNQEAGCSKNYDSKRDH</sequence>
<accession>A0A9P8PAQ6</accession>
<dbReference type="Proteomes" id="UP000769157">
    <property type="component" value="Unassembled WGS sequence"/>
</dbReference>
<organism evidence="1 2">
    <name type="scientific">Ogataea philodendri</name>
    <dbReference type="NCBI Taxonomy" id="1378263"/>
    <lineage>
        <taxon>Eukaryota</taxon>
        <taxon>Fungi</taxon>
        <taxon>Dikarya</taxon>
        <taxon>Ascomycota</taxon>
        <taxon>Saccharomycotina</taxon>
        <taxon>Pichiomycetes</taxon>
        <taxon>Pichiales</taxon>
        <taxon>Pichiaceae</taxon>
        <taxon>Ogataea</taxon>
    </lineage>
</organism>
<reference evidence="1" key="2">
    <citation type="submission" date="2021-01" db="EMBL/GenBank/DDBJ databases">
        <authorList>
            <person name="Schikora-Tamarit M.A."/>
        </authorList>
    </citation>
    <scope>NUCLEOTIDE SEQUENCE</scope>
    <source>
        <strain evidence="1">CBS6075</strain>
    </source>
</reference>
<protein>
    <submittedName>
        <fullName evidence="1">Uncharacterized protein</fullName>
    </submittedName>
</protein>
<reference evidence="1" key="1">
    <citation type="journal article" date="2021" name="Open Biol.">
        <title>Shared evolutionary footprints suggest mitochondrial oxidative damage underlies multiple complex I losses in fungi.</title>
        <authorList>
            <person name="Schikora-Tamarit M.A."/>
            <person name="Marcet-Houben M."/>
            <person name="Nosek J."/>
            <person name="Gabaldon T."/>
        </authorList>
    </citation>
    <scope>NUCLEOTIDE SEQUENCE</scope>
    <source>
        <strain evidence="1">CBS6075</strain>
    </source>
</reference>
<evidence type="ECO:0000313" key="1">
    <source>
        <dbReference type="EMBL" id="KAH3668713.1"/>
    </source>
</evidence>
<dbReference type="EMBL" id="JAEUBE010000158">
    <property type="protein sequence ID" value="KAH3668713.1"/>
    <property type="molecule type" value="Genomic_DNA"/>
</dbReference>
<dbReference type="GeneID" id="70234434"/>
<proteinExistence type="predicted"/>
<dbReference type="RefSeq" id="XP_046063127.1">
    <property type="nucleotide sequence ID" value="XM_046203340.1"/>
</dbReference>
<dbReference type="AlphaFoldDB" id="A0A9P8PAQ6"/>
<name>A0A9P8PAQ6_9ASCO</name>
<gene>
    <name evidence="1" type="ORF">OGAPHI_002467</name>
</gene>
<evidence type="ECO:0000313" key="2">
    <source>
        <dbReference type="Proteomes" id="UP000769157"/>
    </source>
</evidence>
<comment type="caution">
    <text evidence="1">The sequence shown here is derived from an EMBL/GenBank/DDBJ whole genome shotgun (WGS) entry which is preliminary data.</text>
</comment>